<dbReference type="Pfam" id="PF00501">
    <property type="entry name" value="AMP-binding"/>
    <property type="match status" value="1"/>
</dbReference>
<dbReference type="EMBL" id="CP104013">
    <property type="protein sequence ID" value="UYP46573.1"/>
    <property type="molecule type" value="Genomic_DNA"/>
</dbReference>
<evidence type="ECO:0000313" key="6">
    <source>
        <dbReference type="Proteomes" id="UP001208689"/>
    </source>
</evidence>
<evidence type="ECO:0000313" key="5">
    <source>
        <dbReference type="EMBL" id="UYP46573.1"/>
    </source>
</evidence>
<dbReference type="Pfam" id="PF13193">
    <property type="entry name" value="AMP-binding_C"/>
    <property type="match status" value="1"/>
</dbReference>
<keyword evidence="2 5" id="KW-0436">Ligase</keyword>
<dbReference type="EC" id="6.2.1.40" evidence="5"/>
<dbReference type="PANTHER" id="PTHR43201">
    <property type="entry name" value="ACYL-COA SYNTHETASE"/>
    <property type="match status" value="1"/>
</dbReference>
<accession>A0ABY6HSU0</accession>
<dbReference type="InterPro" id="IPR042099">
    <property type="entry name" value="ANL_N_sf"/>
</dbReference>
<evidence type="ECO:0000256" key="2">
    <source>
        <dbReference type="ARBA" id="ARBA00022598"/>
    </source>
</evidence>
<reference evidence="5" key="1">
    <citation type="submission" date="2022-09" db="EMBL/GenBank/DDBJ databases">
        <title>Actin cytoskeleton and complex cell architecture in an #Asgard archaeon.</title>
        <authorList>
            <person name="Ponce Toledo R.I."/>
            <person name="Schleper C."/>
            <person name="Rodrigues Oliveira T."/>
            <person name="Wollweber F."/>
            <person name="Xu J."/>
            <person name="Rittmann S."/>
            <person name="Klingl A."/>
            <person name="Pilhofer M."/>
        </authorList>
    </citation>
    <scope>NUCLEOTIDE SEQUENCE</scope>
    <source>
        <strain evidence="5">B-35</strain>
    </source>
</reference>
<dbReference type="Gene3D" id="3.30.300.30">
    <property type="match status" value="1"/>
</dbReference>
<dbReference type="InterPro" id="IPR045851">
    <property type="entry name" value="AMP-bd_C_sf"/>
</dbReference>
<sequence length="589" mass="66385">MTLIKPQYEHGVPMISWKIYEDDYFDRHLVHEAVEKWAKEKPKEIAFVSVNTGQEFSWKEFDDHSTALALKLIDLGIMKGDFIATSLPFLPEHIFLEYACFKIGAIHVPLDVRLKPTEVVRCLTLVKAKMYFHLGETDVADFAAMTEIIRDNVDFVKYFVQFSKPDQLIEEFGEEKIISAWEFAKSAQDLFKKSQIAEMTELTAKYNQYHSNVQETDGCQVIYTTGSTGYPKPALLSHQGITAQNLCMGWGFDMHYEDLIMLVNLPPSHVGGQAEQLITTFFFGGKAIVLDLFKPDLSLEAIQKYKVTALGQIPALFNLEWRLPNYNTYNLSSLKFAIYGGQSVSRPFLEKLNLMSPKMGSGLGLTELSGMATYTPIDSSVDDIVEGIGYAMPITPITIRKKMEPDGTSGSELSKGEVGEICFSGPQVFLGYVNDEENTRKTISTDGWCYTGDVGFYDDKGLHFVGRAKLMIKPKGFNVYPPEVESFLMDNLKEQVETVGLIGYPHEVFGEGIIAFVEKRKGKSITIEEVETVSKGLAAYKRPSLIIILEYNDMPLNRSEKVDYVSLKNMANQKIREIRANGGWDQSRE</sequence>
<evidence type="ECO:0000259" key="4">
    <source>
        <dbReference type="Pfam" id="PF13193"/>
    </source>
</evidence>
<gene>
    <name evidence="5" type="ORF">NEF87_002858</name>
</gene>
<feature type="domain" description="AMP-binding enzyme C-terminal" evidence="4">
    <location>
        <begin position="483"/>
        <end position="561"/>
    </location>
</feature>
<evidence type="ECO:0000256" key="1">
    <source>
        <dbReference type="ARBA" id="ARBA00006432"/>
    </source>
</evidence>
<dbReference type="InterPro" id="IPR020845">
    <property type="entry name" value="AMP-binding_CS"/>
</dbReference>
<feature type="domain" description="AMP-dependent synthetase/ligase" evidence="3">
    <location>
        <begin position="35"/>
        <end position="432"/>
    </location>
</feature>
<evidence type="ECO:0000259" key="3">
    <source>
        <dbReference type="Pfam" id="PF00501"/>
    </source>
</evidence>
<dbReference type="Proteomes" id="UP001208689">
    <property type="component" value="Chromosome"/>
</dbReference>
<dbReference type="PANTHER" id="PTHR43201:SF5">
    <property type="entry name" value="MEDIUM-CHAIN ACYL-COA LIGASE ACSF2, MITOCHONDRIAL"/>
    <property type="match status" value="1"/>
</dbReference>
<dbReference type="PROSITE" id="PS00455">
    <property type="entry name" value="AMP_BINDING"/>
    <property type="match status" value="1"/>
</dbReference>
<organism evidence="5 6">
    <name type="scientific">Candidatus Lokiarchaeum ossiferum</name>
    <dbReference type="NCBI Taxonomy" id="2951803"/>
    <lineage>
        <taxon>Archaea</taxon>
        <taxon>Promethearchaeati</taxon>
        <taxon>Promethearchaeota</taxon>
        <taxon>Promethearchaeia</taxon>
        <taxon>Promethearchaeales</taxon>
        <taxon>Promethearchaeaceae</taxon>
        <taxon>Candidatus Lokiarchaeum</taxon>
    </lineage>
</organism>
<dbReference type="Gene3D" id="3.40.50.12780">
    <property type="entry name" value="N-terminal domain of ligase-like"/>
    <property type="match status" value="1"/>
</dbReference>
<protein>
    <submittedName>
        <fullName evidence="5">4-hydroxybutyrate--CoA ligase 2</fullName>
        <ecNumber evidence="5">6.2.1.40</ecNumber>
    </submittedName>
</protein>
<proteinExistence type="inferred from homology"/>
<keyword evidence="6" id="KW-1185">Reference proteome</keyword>
<dbReference type="InterPro" id="IPR025110">
    <property type="entry name" value="AMP-bd_C"/>
</dbReference>
<dbReference type="GO" id="GO:0016874">
    <property type="term" value="F:ligase activity"/>
    <property type="evidence" value="ECO:0007669"/>
    <property type="project" value="UniProtKB-KW"/>
</dbReference>
<comment type="similarity">
    <text evidence="1">Belongs to the ATP-dependent AMP-binding enzyme family.</text>
</comment>
<dbReference type="InterPro" id="IPR000873">
    <property type="entry name" value="AMP-dep_synth/lig_dom"/>
</dbReference>
<dbReference type="SUPFAM" id="SSF56801">
    <property type="entry name" value="Acetyl-CoA synthetase-like"/>
    <property type="match status" value="1"/>
</dbReference>
<name>A0ABY6HSU0_9ARCH</name>